<dbReference type="RefSeq" id="WP_090735770.1">
    <property type="nucleotide sequence ID" value="NZ_FOHO01000009.1"/>
</dbReference>
<evidence type="ECO:0000313" key="2">
    <source>
        <dbReference type="Proteomes" id="UP000199180"/>
    </source>
</evidence>
<protein>
    <submittedName>
        <fullName evidence="1">Uncharacterized protein</fullName>
    </submittedName>
</protein>
<organism evidence="1 2">
    <name type="scientific">Paracoccus homiensis</name>
    <dbReference type="NCBI Taxonomy" id="364199"/>
    <lineage>
        <taxon>Bacteria</taxon>
        <taxon>Pseudomonadati</taxon>
        <taxon>Pseudomonadota</taxon>
        <taxon>Alphaproteobacteria</taxon>
        <taxon>Rhodobacterales</taxon>
        <taxon>Paracoccaceae</taxon>
        <taxon>Paracoccus</taxon>
    </lineage>
</organism>
<reference evidence="1 2" key="1">
    <citation type="submission" date="2016-10" db="EMBL/GenBank/DDBJ databases">
        <authorList>
            <person name="de Groot N.N."/>
        </authorList>
    </citation>
    <scope>NUCLEOTIDE SEQUENCE [LARGE SCALE GENOMIC DNA]</scope>
    <source>
        <strain evidence="1 2">DSM 17862</strain>
    </source>
</reference>
<name>A0A1I0GZV8_9RHOB</name>
<sequence length="201" mass="21450">MTEDKDATIATLTDEHDELKGRKIAAIINGDGPMVLSKAAVRKLVEERDAARAEGFAQGIEAAAKVASGWLAAFQGVEIQRTSAREYACDAVMDIADGIRALSPAPSVDASKAPNHCHQASLTTVDEPKAPQADPVRESAQTMLARAIPADGTTLDQMRAALRDTPAGRDLINRGDTRLYWMNEGDVVTAQIDRALAQKGE</sequence>
<dbReference type="Proteomes" id="UP000199180">
    <property type="component" value="Unassembled WGS sequence"/>
</dbReference>
<dbReference type="EMBL" id="FOHO01000009">
    <property type="protein sequence ID" value="SET76087.1"/>
    <property type="molecule type" value="Genomic_DNA"/>
</dbReference>
<accession>A0A1I0GZV8</accession>
<gene>
    <name evidence="1" type="ORF">SAMN04489858_109141</name>
</gene>
<evidence type="ECO:0000313" key="1">
    <source>
        <dbReference type="EMBL" id="SET76087.1"/>
    </source>
</evidence>
<dbReference type="AlphaFoldDB" id="A0A1I0GZV8"/>
<proteinExistence type="predicted"/>
<keyword evidence="2" id="KW-1185">Reference proteome</keyword>
<dbReference type="STRING" id="364199.SAMN04489858_109141"/>